<dbReference type="EMBL" id="BANC01000026">
    <property type="protein sequence ID" value="GAN79704.1"/>
    <property type="molecule type" value="Genomic_DNA"/>
</dbReference>
<dbReference type="Proteomes" id="UP000032668">
    <property type="component" value="Unassembled WGS sequence"/>
</dbReference>
<dbReference type="SUPFAM" id="SSF53850">
    <property type="entry name" value="Periplasmic binding protein-like II"/>
    <property type="match status" value="1"/>
</dbReference>
<organism evidence="1 2">
    <name type="scientific">Acidocella aminolytica 101 = DSM 11237</name>
    <dbReference type="NCBI Taxonomy" id="1120923"/>
    <lineage>
        <taxon>Bacteria</taxon>
        <taxon>Pseudomonadati</taxon>
        <taxon>Pseudomonadota</taxon>
        <taxon>Alphaproteobacteria</taxon>
        <taxon>Acetobacterales</taxon>
        <taxon>Acidocellaceae</taxon>
        <taxon>Acidocella</taxon>
    </lineage>
</organism>
<dbReference type="PANTHER" id="PTHR42941">
    <property type="entry name" value="SLL1037 PROTEIN"/>
    <property type="match status" value="1"/>
</dbReference>
<dbReference type="Gene3D" id="3.40.190.10">
    <property type="entry name" value="Periplasmic binding protein-like II"/>
    <property type="match status" value="2"/>
</dbReference>
<protein>
    <submittedName>
        <fullName evidence="1">TRAP transporter solute receptor TAXI</fullName>
    </submittedName>
</protein>
<dbReference type="RefSeq" id="WP_073211346.1">
    <property type="nucleotide sequence ID" value="NZ_BANC01000026.1"/>
</dbReference>
<dbReference type="NCBIfam" id="TIGR02122">
    <property type="entry name" value="TRAP_TAXI"/>
    <property type="match status" value="1"/>
</dbReference>
<dbReference type="OrthoDB" id="8477520at2"/>
<evidence type="ECO:0000313" key="1">
    <source>
        <dbReference type="EMBL" id="GAN79704.1"/>
    </source>
</evidence>
<dbReference type="AlphaFoldDB" id="A0A0D6PFT8"/>
<dbReference type="InterPro" id="IPR011852">
    <property type="entry name" value="TRAP_TAXI"/>
</dbReference>
<comment type="caution">
    <text evidence="1">The sequence shown here is derived from an EMBL/GenBank/DDBJ whole genome shotgun (WGS) entry which is preliminary data.</text>
</comment>
<dbReference type="InterPro" id="IPR006311">
    <property type="entry name" value="TAT_signal"/>
</dbReference>
<evidence type="ECO:0000313" key="2">
    <source>
        <dbReference type="Proteomes" id="UP000032668"/>
    </source>
</evidence>
<keyword evidence="1" id="KW-0675">Receptor</keyword>
<gene>
    <name evidence="1" type="ORF">Aam_026_010</name>
</gene>
<dbReference type="PROSITE" id="PS51318">
    <property type="entry name" value="TAT"/>
    <property type="match status" value="1"/>
</dbReference>
<dbReference type="PANTHER" id="PTHR42941:SF1">
    <property type="entry name" value="SLL1037 PROTEIN"/>
    <property type="match status" value="1"/>
</dbReference>
<proteinExistence type="predicted"/>
<accession>A0A0D6PFT8</accession>
<sequence>MSLTRRSLIGTGAALALVKAGQAAQAPWPGALVMGTGEPGGAYAIFGPAWGQLVKHATGIDIAYRATGGSSANLLLIEEGSAQLGLASVPVAAQARAGTANWTAGVKLDSFRALFPTYPSVLQIIAATGSGVTNLAGLTAQPIGVGPAGASSAVLLKQILTSIGVNPGRIETGNYEQQVRRMLEGQLAACAFIGAPPLPAINAAAMGRKLVLIGFSDAEAAQAGRFIPGLSRMILHAGTFPGQTVDVGSLGAMNVAVGTSALPDSLAEAITAAALKNRHLLAVAVRDAAKPQPVKPVYEAGLRFHPGAAKALRAAGYHLPRDAVQA</sequence>
<reference evidence="1 2" key="1">
    <citation type="submission" date="2012-11" db="EMBL/GenBank/DDBJ databases">
        <title>Whole genome sequence of Acidocella aminolytica 101 = DSM 11237.</title>
        <authorList>
            <person name="Azuma Y."/>
            <person name="Higashiura N."/>
            <person name="Hirakawa H."/>
            <person name="Matsushita K."/>
        </authorList>
    </citation>
    <scope>NUCLEOTIDE SEQUENCE [LARGE SCALE GENOMIC DNA]</scope>
    <source>
        <strain evidence="2">101 / DSM 11237</strain>
    </source>
</reference>
<keyword evidence="2" id="KW-1185">Reference proteome</keyword>
<dbReference type="STRING" id="1120923.SAMN02746095_01089"/>
<dbReference type="Pfam" id="PF16868">
    <property type="entry name" value="NMT1_3"/>
    <property type="match status" value="1"/>
</dbReference>
<name>A0A0D6PFT8_9PROT</name>